<evidence type="ECO:0000313" key="1">
    <source>
        <dbReference type="EMBL" id="TWS99160.1"/>
    </source>
</evidence>
<dbReference type="RefSeq" id="WP_146566450.1">
    <property type="nucleotide sequence ID" value="NZ_VOHL01000001.1"/>
</dbReference>
<protein>
    <submittedName>
        <fullName evidence="1">RusA family crossover junction endodeoxyribonuclease</fullName>
    </submittedName>
</protein>
<dbReference type="InterPro" id="IPR036614">
    <property type="entry name" value="RusA-like_sf"/>
</dbReference>
<gene>
    <name evidence="1" type="ORF">FRX57_02880</name>
</gene>
<dbReference type="OrthoDB" id="5114842at2"/>
<dbReference type="AlphaFoldDB" id="A0A5C5SFV7"/>
<dbReference type="EMBL" id="VOHL01000001">
    <property type="protein sequence ID" value="TWS99160.1"/>
    <property type="molecule type" value="Genomic_DNA"/>
</dbReference>
<evidence type="ECO:0000313" key="2">
    <source>
        <dbReference type="Proteomes" id="UP000317430"/>
    </source>
</evidence>
<reference evidence="1 2" key="1">
    <citation type="submission" date="2019-08" db="EMBL/GenBank/DDBJ databases">
        <authorList>
            <person name="Lei W."/>
        </authorList>
    </citation>
    <scope>NUCLEOTIDE SEQUENCE [LARGE SCALE GENOMIC DNA]</scope>
    <source>
        <strain evidence="1 2">CCUG 66496</strain>
    </source>
</reference>
<proteinExistence type="predicted"/>
<comment type="caution">
    <text evidence="1">The sequence shown here is derived from an EMBL/GenBank/DDBJ whole genome shotgun (WGS) entry which is preliminary data.</text>
</comment>
<dbReference type="SUPFAM" id="SSF103084">
    <property type="entry name" value="Holliday junction resolvase RusA"/>
    <property type="match status" value="1"/>
</dbReference>
<dbReference type="GO" id="GO:0006310">
    <property type="term" value="P:DNA recombination"/>
    <property type="evidence" value="ECO:0007669"/>
    <property type="project" value="InterPro"/>
</dbReference>
<dbReference type="GO" id="GO:0000287">
    <property type="term" value="F:magnesium ion binding"/>
    <property type="evidence" value="ECO:0007669"/>
    <property type="project" value="InterPro"/>
</dbReference>
<dbReference type="Pfam" id="PF05866">
    <property type="entry name" value="RusA"/>
    <property type="match status" value="1"/>
</dbReference>
<dbReference type="Proteomes" id="UP000317430">
    <property type="component" value="Unassembled WGS sequence"/>
</dbReference>
<organism evidence="1 2">
    <name type="scientific">Streptococcus cuniculipharyngis</name>
    <dbReference type="NCBI Taxonomy" id="1562651"/>
    <lineage>
        <taxon>Bacteria</taxon>
        <taxon>Bacillati</taxon>
        <taxon>Bacillota</taxon>
        <taxon>Bacilli</taxon>
        <taxon>Lactobacillales</taxon>
        <taxon>Streptococcaceae</taxon>
        <taxon>Streptococcus</taxon>
    </lineage>
</organism>
<dbReference type="GO" id="GO:0006281">
    <property type="term" value="P:DNA repair"/>
    <property type="evidence" value="ECO:0007669"/>
    <property type="project" value="InterPro"/>
</dbReference>
<dbReference type="InterPro" id="IPR008822">
    <property type="entry name" value="Endonuclease_RusA-like"/>
</dbReference>
<sequence>MKLVLNIEPKPQSRPRFTRHGRAFEDRAMKRWRQGCTRLIRKNYTGQLLVNPVKIKVIFYIEAPQYIRRMKYVEEELRQERIYCAKRPDLDNYIKALYSGILRSY</sequence>
<keyword evidence="2" id="KW-1185">Reference proteome</keyword>
<dbReference type="Gene3D" id="3.30.1330.70">
    <property type="entry name" value="Holliday junction resolvase RusA"/>
    <property type="match status" value="1"/>
</dbReference>
<name>A0A5C5SFV7_9STRE</name>
<accession>A0A5C5SFV7</accession>